<dbReference type="AlphaFoldDB" id="W2SG56"/>
<protein>
    <recommendedName>
        <fullName evidence="5">Phytocyanin domain-containing protein</fullName>
    </recommendedName>
</protein>
<gene>
    <name evidence="3" type="ORF">HMPREF1541_01048</name>
</gene>
<feature type="chain" id="PRO_5004824600" description="Phytocyanin domain-containing protein" evidence="2">
    <location>
        <begin position="19"/>
        <end position="330"/>
    </location>
</feature>
<evidence type="ECO:0000256" key="2">
    <source>
        <dbReference type="SAM" id="SignalP"/>
    </source>
</evidence>
<feature type="region of interest" description="Disordered" evidence="1">
    <location>
        <begin position="234"/>
        <end position="283"/>
    </location>
</feature>
<dbReference type="GeneID" id="19968387"/>
<dbReference type="InterPro" id="IPR052953">
    <property type="entry name" value="Ser-rich/MCO-related"/>
</dbReference>
<reference evidence="3 4" key="1">
    <citation type="submission" date="2013-03" db="EMBL/GenBank/DDBJ databases">
        <title>The Genome Sequence of Phialophora europaea CBS 101466.</title>
        <authorList>
            <consortium name="The Broad Institute Genomics Platform"/>
            <person name="Cuomo C."/>
            <person name="de Hoog S."/>
            <person name="Gorbushina A."/>
            <person name="Walker B."/>
            <person name="Young S.K."/>
            <person name="Zeng Q."/>
            <person name="Gargeya S."/>
            <person name="Fitzgerald M."/>
            <person name="Haas B."/>
            <person name="Abouelleil A."/>
            <person name="Allen A.W."/>
            <person name="Alvarado L."/>
            <person name="Arachchi H.M."/>
            <person name="Berlin A.M."/>
            <person name="Chapman S.B."/>
            <person name="Gainer-Dewar J."/>
            <person name="Goldberg J."/>
            <person name="Griggs A."/>
            <person name="Gujja S."/>
            <person name="Hansen M."/>
            <person name="Howarth C."/>
            <person name="Imamovic A."/>
            <person name="Ireland A."/>
            <person name="Larimer J."/>
            <person name="McCowan C."/>
            <person name="Murphy C."/>
            <person name="Pearson M."/>
            <person name="Poon T.W."/>
            <person name="Priest M."/>
            <person name="Roberts A."/>
            <person name="Saif S."/>
            <person name="Shea T."/>
            <person name="Sisk P."/>
            <person name="Sykes S."/>
            <person name="Wortman J."/>
            <person name="Nusbaum C."/>
            <person name="Birren B."/>
        </authorList>
    </citation>
    <scope>NUCLEOTIDE SEQUENCE [LARGE SCALE GENOMIC DNA]</scope>
    <source>
        <strain evidence="3 4">CBS 101466</strain>
    </source>
</reference>
<dbReference type="CDD" id="cd00920">
    <property type="entry name" value="Cupredoxin"/>
    <property type="match status" value="1"/>
</dbReference>
<feature type="region of interest" description="Disordered" evidence="1">
    <location>
        <begin position="62"/>
        <end position="91"/>
    </location>
</feature>
<dbReference type="OrthoDB" id="2331100at2759"/>
<feature type="compositionally biased region" description="Low complexity" evidence="1">
    <location>
        <begin position="268"/>
        <end position="281"/>
    </location>
</feature>
<dbReference type="EMBL" id="KB822711">
    <property type="protein sequence ID" value="ETN46859.1"/>
    <property type="molecule type" value="Genomic_DNA"/>
</dbReference>
<organism evidence="3 4">
    <name type="scientific">Cyphellophora europaea (strain CBS 101466)</name>
    <name type="common">Phialophora europaea</name>
    <dbReference type="NCBI Taxonomy" id="1220924"/>
    <lineage>
        <taxon>Eukaryota</taxon>
        <taxon>Fungi</taxon>
        <taxon>Dikarya</taxon>
        <taxon>Ascomycota</taxon>
        <taxon>Pezizomycotina</taxon>
        <taxon>Eurotiomycetes</taxon>
        <taxon>Chaetothyriomycetidae</taxon>
        <taxon>Chaetothyriales</taxon>
        <taxon>Cyphellophoraceae</taxon>
        <taxon>Cyphellophora</taxon>
    </lineage>
</organism>
<evidence type="ECO:0000313" key="3">
    <source>
        <dbReference type="EMBL" id="ETN46859.1"/>
    </source>
</evidence>
<evidence type="ECO:0000313" key="4">
    <source>
        <dbReference type="Proteomes" id="UP000030752"/>
    </source>
</evidence>
<dbReference type="PANTHER" id="PTHR34883:SF15">
    <property type="entry name" value="EXTRACELLULAR SERINE-RICH PROTEIN"/>
    <property type="match status" value="1"/>
</dbReference>
<dbReference type="Gene3D" id="2.60.40.420">
    <property type="entry name" value="Cupredoxins - blue copper proteins"/>
    <property type="match status" value="1"/>
</dbReference>
<dbReference type="SUPFAM" id="SSF49503">
    <property type="entry name" value="Cupredoxins"/>
    <property type="match status" value="1"/>
</dbReference>
<dbReference type="InParanoid" id="W2SG56"/>
<proteinExistence type="predicted"/>
<feature type="compositionally biased region" description="Low complexity" evidence="1">
    <location>
        <begin position="71"/>
        <end position="84"/>
    </location>
</feature>
<evidence type="ECO:0008006" key="5">
    <source>
        <dbReference type="Google" id="ProtNLM"/>
    </source>
</evidence>
<keyword evidence="2" id="KW-0732">Signal</keyword>
<accession>W2SG56</accession>
<evidence type="ECO:0000256" key="1">
    <source>
        <dbReference type="SAM" id="MobiDB-lite"/>
    </source>
</evidence>
<dbReference type="PANTHER" id="PTHR34883">
    <property type="entry name" value="SERINE-RICH PROTEIN, PUTATIVE-RELATED-RELATED"/>
    <property type="match status" value="1"/>
</dbReference>
<dbReference type="eggNOG" id="ENOG502S40X">
    <property type="taxonomic scope" value="Eukaryota"/>
</dbReference>
<dbReference type="HOGENOM" id="CLU_842036_0_0_1"/>
<dbReference type="STRING" id="1220924.W2SG56"/>
<feature type="compositionally biased region" description="Low complexity" evidence="1">
    <location>
        <begin position="234"/>
        <end position="246"/>
    </location>
</feature>
<sequence length="330" mass="32727">MYTKSLFTSALLATSVAATNHEVWAAAAAPAPAVHTMAAPVAVAPPEHKMPAAPVAPAVEHKTMAPPAPPAAVHTPPAQQAHPVAAPPPAATKEVKGAMPEHKALNVHLVAVGDNNGSLKYFPDTVHAMPGDVVQFQFHPKNHTVTESSFDAPCVAKDASLATPQRPGLRSGFVPVTGQEDTTPVYNVLINDTMPIWIFCGQQPHCRNGMSMVINPPANNPERTIQKYQEAAAALPAPPAAGGAAPPASPPPAASGAASPPAAPASPPASAGGASPPAAGSSLGGGAIATPAAAGASTTDAAPATFTGGASKVGSSFSLGALLVGVVAML</sequence>
<keyword evidence="4" id="KW-1185">Reference proteome</keyword>
<dbReference type="Proteomes" id="UP000030752">
    <property type="component" value="Unassembled WGS sequence"/>
</dbReference>
<dbReference type="RefSeq" id="XP_008711571.1">
    <property type="nucleotide sequence ID" value="XM_008713349.1"/>
</dbReference>
<dbReference type="InterPro" id="IPR008972">
    <property type="entry name" value="Cupredoxin"/>
</dbReference>
<name>W2SG56_CYPE1</name>
<feature type="signal peptide" evidence="2">
    <location>
        <begin position="1"/>
        <end position="18"/>
    </location>
</feature>
<dbReference type="VEuPathDB" id="FungiDB:HMPREF1541_01048"/>